<comment type="caution">
    <text evidence="1">The sequence shown here is derived from an EMBL/GenBank/DDBJ whole genome shotgun (WGS) entry which is preliminary data.</text>
</comment>
<accession>A0A2H0VAR8</accession>
<proteinExistence type="predicted"/>
<gene>
    <name evidence="1" type="ORF">COT92_02625</name>
</gene>
<sequence length="211" mass="24888">MNNKFGYADTEIKLLNKLNSPKKIQNFLDTLKINFEENGETVMSPRFVIKTKKAHCMEGALLAAAALEFHGHRPLLVDLKAKKPDYDHVLAVYRQFGCFGSITKTNHAILRYREPVYKSVRELVMSYFHEYVFDNGKKTLREYSGLFDLKFFNYLEWRTSGQDLFEIPHYLDKIKHYRILNKKQLGNLRKADPIELKALELIDYKFEHTKF</sequence>
<dbReference type="EMBL" id="PFAK01000044">
    <property type="protein sequence ID" value="PIR96184.1"/>
    <property type="molecule type" value="Genomic_DNA"/>
</dbReference>
<evidence type="ECO:0000313" key="1">
    <source>
        <dbReference type="EMBL" id="PIR96184.1"/>
    </source>
</evidence>
<protein>
    <recommendedName>
        <fullName evidence="3">Transglutaminase-like domain-containing protein</fullName>
    </recommendedName>
</protein>
<evidence type="ECO:0000313" key="2">
    <source>
        <dbReference type="Proteomes" id="UP000230922"/>
    </source>
</evidence>
<evidence type="ECO:0008006" key="3">
    <source>
        <dbReference type="Google" id="ProtNLM"/>
    </source>
</evidence>
<reference evidence="2" key="1">
    <citation type="submission" date="2017-09" db="EMBL/GenBank/DDBJ databases">
        <title>Depth-based differentiation of microbial function through sediment-hosted aquifers and enrichment of novel symbionts in the deep terrestrial subsurface.</title>
        <authorList>
            <person name="Probst A.J."/>
            <person name="Ladd B."/>
            <person name="Jarett J.K."/>
            <person name="Geller-Mcgrath D.E."/>
            <person name="Sieber C.M.K."/>
            <person name="Emerson J.B."/>
            <person name="Anantharaman K."/>
            <person name="Thomas B.C."/>
            <person name="Malmstrom R."/>
            <person name="Stieglmeier M."/>
            <person name="Klingl A."/>
            <person name="Woyke T."/>
            <person name="Ryan C.M."/>
            <person name="Banfield J.F."/>
        </authorList>
    </citation>
    <scope>NUCLEOTIDE SEQUENCE [LARGE SCALE GENOMIC DNA]</scope>
</reference>
<organism evidence="1 2">
    <name type="scientific">Candidatus Doudnabacteria bacterium CG10_big_fil_rev_8_21_14_0_10_42_18</name>
    <dbReference type="NCBI Taxonomy" id="1974552"/>
    <lineage>
        <taxon>Bacteria</taxon>
        <taxon>Candidatus Doudnaibacteriota</taxon>
    </lineage>
</organism>
<dbReference type="AlphaFoldDB" id="A0A2H0VAR8"/>
<dbReference type="Proteomes" id="UP000230922">
    <property type="component" value="Unassembled WGS sequence"/>
</dbReference>
<name>A0A2H0VAR8_9BACT</name>